<organism evidence="2 3">
    <name type="scientific">Lasiodiplodia theobromae</name>
    <dbReference type="NCBI Taxonomy" id="45133"/>
    <lineage>
        <taxon>Eukaryota</taxon>
        <taxon>Fungi</taxon>
        <taxon>Dikarya</taxon>
        <taxon>Ascomycota</taxon>
        <taxon>Pezizomycotina</taxon>
        <taxon>Dothideomycetes</taxon>
        <taxon>Dothideomycetes incertae sedis</taxon>
        <taxon>Botryosphaeriales</taxon>
        <taxon>Botryosphaeriaceae</taxon>
        <taxon>Lasiodiplodia</taxon>
    </lineage>
</organism>
<feature type="compositionally biased region" description="Basic and acidic residues" evidence="1">
    <location>
        <begin position="232"/>
        <end position="244"/>
    </location>
</feature>
<dbReference type="OrthoDB" id="1162399at2759"/>
<comment type="caution">
    <text evidence="2">The sequence shown here is derived from an EMBL/GenBank/DDBJ whole genome shotgun (WGS) entry which is preliminary data.</text>
</comment>
<feature type="compositionally biased region" description="Low complexity" evidence="1">
    <location>
        <begin position="161"/>
        <end position="177"/>
    </location>
</feature>
<proteinExistence type="predicted"/>
<dbReference type="Gene3D" id="3.10.450.50">
    <property type="match status" value="1"/>
</dbReference>
<accession>A0A5N5D8K7</accession>
<dbReference type="InterPro" id="IPR032710">
    <property type="entry name" value="NTF2-like_dom_sf"/>
</dbReference>
<keyword evidence="3" id="KW-1185">Reference proteome</keyword>
<dbReference type="Proteomes" id="UP000325902">
    <property type="component" value="Unassembled WGS sequence"/>
</dbReference>
<evidence type="ECO:0000256" key="1">
    <source>
        <dbReference type="SAM" id="MobiDB-lite"/>
    </source>
</evidence>
<dbReference type="AlphaFoldDB" id="A0A5N5D8K7"/>
<protein>
    <submittedName>
        <fullName evidence="2">Uncharacterized protein</fullName>
    </submittedName>
</protein>
<name>A0A5N5D8K7_9PEZI</name>
<feature type="compositionally biased region" description="Gly residues" evidence="1">
    <location>
        <begin position="489"/>
        <end position="498"/>
    </location>
</feature>
<dbReference type="SUPFAM" id="SSF54427">
    <property type="entry name" value="NTF2-like"/>
    <property type="match status" value="1"/>
</dbReference>
<feature type="compositionally biased region" description="Basic and acidic residues" evidence="1">
    <location>
        <begin position="360"/>
        <end position="369"/>
    </location>
</feature>
<sequence length="544" mass="59424">MALSAAYQSFLSAPASSQLAPGASINYVPTTTSVAEPTAILKHLSAQGKLLKKKGEKVLSTIESGNSLCVDVETTLEFVNGGGAYLPGLDDNFLSDRTVTFPTIHIVQFDDQQKIASIRMHWDQASLLRQVEVIGSRARNWPIRDAKDQIRLINACAAGAPAASAASSRRNTSAGTSEEGSRPQTSRSNTSATTDPHASLSLFAPREEEDEPQTPDGPKVERVRAAKPLSRGLHEIISPEHQAPERSASPAKAGASKHYHPIRVFDKEEEAEKGPAQHSIKTNSKKYEHFEFGTGEDAPQIEQRPTSRSKKHTSQWGFEDFATPEVTRTKILPQHTKSFSWSDDEDAEESPVKRPVVHQPRKDAKTHFEFDDEATPAAQRTKNVGGKGTKHSKGSVLYKDPIFDEDEEPGKNGPLNDVSKHVNNEKRSKVFGSSFDITDDSPKPSHDTKAGDENTNGGALPETKKKVLKGLDSNWELAEPSPAKERGINIGGDGMGGKKGSRRDWLFGDDDDAEPEAETTTITGRRITSKRDPNKTSGKSFWDF</sequence>
<feature type="compositionally biased region" description="Basic and acidic residues" evidence="1">
    <location>
        <begin position="263"/>
        <end position="275"/>
    </location>
</feature>
<feature type="compositionally biased region" description="Polar residues" evidence="1">
    <location>
        <begin position="535"/>
        <end position="544"/>
    </location>
</feature>
<gene>
    <name evidence="2" type="ORF">DBV05_g7395</name>
</gene>
<reference evidence="2 3" key="1">
    <citation type="journal article" date="2019" name="Sci. Rep.">
        <title>A multi-omics analysis of the grapevine pathogen Lasiodiplodia theobromae reveals that temperature affects the expression of virulence- and pathogenicity-related genes.</title>
        <authorList>
            <person name="Felix C."/>
            <person name="Meneses R."/>
            <person name="Goncalves M.F.M."/>
            <person name="Tilleman L."/>
            <person name="Duarte A.S."/>
            <person name="Jorrin-Novo J.V."/>
            <person name="Van de Peer Y."/>
            <person name="Deforce D."/>
            <person name="Van Nieuwerburgh F."/>
            <person name="Esteves A.C."/>
            <person name="Alves A."/>
        </authorList>
    </citation>
    <scope>NUCLEOTIDE SEQUENCE [LARGE SCALE GENOMIC DNA]</scope>
    <source>
        <strain evidence="2 3">LA-SOL3</strain>
    </source>
</reference>
<feature type="compositionally biased region" description="Basic and acidic residues" evidence="1">
    <location>
        <begin position="440"/>
        <end position="452"/>
    </location>
</feature>
<evidence type="ECO:0000313" key="3">
    <source>
        <dbReference type="Proteomes" id="UP000325902"/>
    </source>
</evidence>
<feature type="compositionally biased region" description="Basic and acidic residues" evidence="1">
    <location>
        <begin position="418"/>
        <end position="428"/>
    </location>
</feature>
<feature type="compositionally biased region" description="Acidic residues" evidence="1">
    <location>
        <begin position="507"/>
        <end position="517"/>
    </location>
</feature>
<evidence type="ECO:0000313" key="2">
    <source>
        <dbReference type="EMBL" id="KAB2573981.1"/>
    </source>
</evidence>
<dbReference type="EMBL" id="VCHE01000050">
    <property type="protein sequence ID" value="KAB2573981.1"/>
    <property type="molecule type" value="Genomic_DNA"/>
</dbReference>
<feature type="compositionally biased region" description="Polar residues" evidence="1">
    <location>
        <begin position="182"/>
        <end position="196"/>
    </location>
</feature>
<feature type="region of interest" description="Disordered" evidence="1">
    <location>
        <begin position="161"/>
        <end position="544"/>
    </location>
</feature>